<dbReference type="PANTHER" id="PTHR11941:SF133">
    <property type="entry name" value="1,2-EPOXYPHENYLACETYL-COA ISOMERASE"/>
    <property type="match status" value="1"/>
</dbReference>
<name>A0A8I2BB15_BACIU</name>
<dbReference type="PROSITE" id="PS00166">
    <property type="entry name" value="ENOYL_COA_HYDRATASE"/>
    <property type="match status" value="1"/>
</dbReference>
<evidence type="ECO:0000256" key="2">
    <source>
        <dbReference type="RuleBase" id="RU003707"/>
    </source>
</evidence>
<proteinExistence type="inferred from homology"/>
<organism evidence="3 4">
    <name type="scientific">Bacillus subtilis</name>
    <dbReference type="NCBI Taxonomy" id="1423"/>
    <lineage>
        <taxon>Bacteria</taxon>
        <taxon>Bacillati</taxon>
        <taxon>Bacillota</taxon>
        <taxon>Bacilli</taxon>
        <taxon>Bacillales</taxon>
        <taxon>Bacillaceae</taxon>
        <taxon>Bacillus</taxon>
    </lineage>
</organism>
<dbReference type="RefSeq" id="WP_059293356.1">
    <property type="nucleotide sequence ID" value="NZ_JAGFPW010000037.1"/>
</dbReference>
<dbReference type="EMBL" id="JAGFPW010000037">
    <property type="protein sequence ID" value="MBO3796936.1"/>
    <property type="molecule type" value="Genomic_DNA"/>
</dbReference>
<dbReference type="NCBIfam" id="NF005496">
    <property type="entry name" value="PRK07110.1"/>
    <property type="match status" value="1"/>
</dbReference>
<dbReference type="Gene3D" id="3.90.226.10">
    <property type="entry name" value="2-enoyl-CoA Hydratase, Chain A, domain 1"/>
    <property type="match status" value="1"/>
</dbReference>
<gene>
    <name evidence="3" type="ORF">J5227_22115</name>
</gene>
<dbReference type="CDD" id="cd06558">
    <property type="entry name" value="crotonase-like"/>
    <property type="match status" value="1"/>
</dbReference>
<evidence type="ECO:0000313" key="3">
    <source>
        <dbReference type="EMBL" id="MBO3796936.1"/>
    </source>
</evidence>
<comment type="similarity">
    <text evidence="1 2">Belongs to the enoyl-CoA hydratase/isomerase family.</text>
</comment>
<dbReference type="InterPro" id="IPR029045">
    <property type="entry name" value="ClpP/crotonase-like_dom_sf"/>
</dbReference>
<dbReference type="InterPro" id="IPR018376">
    <property type="entry name" value="Enoyl-CoA_hyd/isom_CS"/>
</dbReference>
<evidence type="ECO:0000256" key="1">
    <source>
        <dbReference type="ARBA" id="ARBA00005254"/>
    </source>
</evidence>
<dbReference type="InterPro" id="IPR001753">
    <property type="entry name" value="Enoyl-CoA_hydra/iso"/>
</dbReference>
<keyword evidence="3" id="KW-0413">Isomerase</keyword>
<dbReference type="Proteomes" id="UP000665181">
    <property type="component" value="Unassembled WGS sequence"/>
</dbReference>
<sequence>MGNLTVELIEIRPGVALVKMQDRVNKNTFTRELVLGLEEAFKTIEENPHFKVVIITGYDNYFASGGTKEDLIAIQEGKANFDESPGDKNIYSLSLDCRIPVIAAMQGHAIGGGLAFGMFADFIILSRESVYTANFMKYGFTPGFGSTYIFPIKLGLTLAEDFLMSARTFRGSELEKRGAPFEVYPRKEVIKRALELAEIIAEKPRISLVTLKDHLVAEHRKKIPEIIKQEVAMHDLTFHQPEVKENIKKLYN</sequence>
<dbReference type="SUPFAM" id="SSF52096">
    <property type="entry name" value="ClpP/crotonase"/>
    <property type="match status" value="1"/>
</dbReference>
<protein>
    <submittedName>
        <fullName evidence="3">Enoyl-CoA hydratase/isomerase family protein</fullName>
    </submittedName>
</protein>
<dbReference type="GO" id="GO:0006635">
    <property type="term" value="P:fatty acid beta-oxidation"/>
    <property type="evidence" value="ECO:0007669"/>
    <property type="project" value="TreeGrafter"/>
</dbReference>
<reference evidence="3" key="1">
    <citation type="submission" date="2021-03" db="EMBL/GenBank/DDBJ databases">
        <title>Isolation of Bacillus subtilis from fermented food sample.</title>
        <authorList>
            <person name="Lakshmanan V."/>
            <person name="Athira K."/>
            <person name="Rajagopal K."/>
        </authorList>
    </citation>
    <scope>NUCLEOTIDE SEQUENCE</scope>
    <source>
        <strain evidence="3">S1</strain>
    </source>
</reference>
<dbReference type="PANTHER" id="PTHR11941">
    <property type="entry name" value="ENOYL-COA HYDRATASE-RELATED"/>
    <property type="match status" value="1"/>
</dbReference>
<dbReference type="GO" id="GO:0016853">
    <property type="term" value="F:isomerase activity"/>
    <property type="evidence" value="ECO:0007669"/>
    <property type="project" value="UniProtKB-KW"/>
</dbReference>
<dbReference type="Gene3D" id="6.20.390.20">
    <property type="match status" value="1"/>
</dbReference>
<accession>A0A8I2BB15</accession>
<dbReference type="AlphaFoldDB" id="A0A8I2BB15"/>
<dbReference type="Pfam" id="PF00378">
    <property type="entry name" value="ECH_1"/>
    <property type="match status" value="1"/>
</dbReference>
<evidence type="ECO:0000313" key="4">
    <source>
        <dbReference type="Proteomes" id="UP000665181"/>
    </source>
</evidence>
<comment type="caution">
    <text evidence="3">The sequence shown here is derived from an EMBL/GenBank/DDBJ whole genome shotgun (WGS) entry which is preliminary data.</text>
</comment>